<name>A0A2W4WUY3_9CYAN</name>
<accession>A0A2W4WUY3</accession>
<evidence type="ECO:0000256" key="1">
    <source>
        <dbReference type="SAM" id="MobiDB-lite"/>
    </source>
</evidence>
<reference evidence="3" key="1">
    <citation type="submission" date="2018-04" db="EMBL/GenBank/DDBJ databases">
        <authorList>
            <person name="Cornet L."/>
        </authorList>
    </citation>
    <scope>NUCLEOTIDE SEQUENCE [LARGE SCALE GENOMIC DNA]</scope>
</reference>
<gene>
    <name evidence="2" type="ORF">DCF15_19650</name>
</gene>
<dbReference type="AlphaFoldDB" id="A0A2W4WUY3"/>
<comment type="caution">
    <text evidence="2">The sequence shown here is derived from an EMBL/GenBank/DDBJ whole genome shotgun (WGS) entry which is preliminary data.</text>
</comment>
<proteinExistence type="predicted"/>
<feature type="region of interest" description="Disordered" evidence="1">
    <location>
        <begin position="1"/>
        <end position="20"/>
    </location>
</feature>
<evidence type="ECO:0000313" key="3">
    <source>
        <dbReference type="Proteomes" id="UP000249794"/>
    </source>
</evidence>
<organism evidence="2 3">
    <name type="scientific">Phormidesmis priestleyi</name>
    <dbReference type="NCBI Taxonomy" id="268141"/>
    <lineage>
        <taxon>Bacteria</taxon>
        <taxon>Bacillati</taxon>
        <taxon>Cyanobacteriota</taxon>
        <taxon>Cyanophyceae</taxon>
        <taxon>Leptolyngbyales</taxon>
        <taxon>Leptolyngbyaceae</taxon>
        <taxon>Phormidesmis</taxon>
    </lineage>
</organism>
<dbReference type="Proteomes" id="UP000249794">
    <property type="component" value="Unassembled WGS sequence"/>
</dbReference>
<dbReference type="EMBL" id="QBMP01000290">
    <property type="protein sequence ID" value="PZO46957.1"/>
    <property type="molecule type" value="Genomic_DNA"/>
</dbReference>
<sequence>MDNYQARGDQTTEEKQPQLESDIRQLVDGQSQADPQLRTTFYYARVSAQAVREALIEEKGYTDESLPTRQTIGAMLNRMRYRLKKRKK</sequence>
<evidence type="ECO:0000313" key="2">
    <source>
        <dbReference type="EMBL" id="PZO46957.1"/>
    </source>
</evidence>
<reference evidence="2 3" key="2">
    <citation type="submission" date="2018-06" db="EMBL/GenBank/DDBJ databases">
        <title>Metagenomic assembly of (sub)arctic Cyanobacteria and their associated microbiome from non-axenic cultures.</title>
        <authorList>
            <person name="Baurain D."/>
        </authorList>
    </citation>
    <scope>NUCLEOTIDE SEQUENCE [LARGE SCALE GENOMIC DNA]</scope>
    <source>
        <strain evidence="2">ULC027bin1</strain>
    </source>
</reference>
<evidence type="ECO:0008006" key="4">
    <source>
        <dbReference type="Google" id="ProtNLM"/>
    </source>
</evidence>
<feature type="compositionally biased region" description="Basic and acidic residues" evidence="1">
    <location>
        <begin position="10"/>
        <end position="20"/>
    </location>
</feature>
<protein>
    <recommendedName>
        <fullName evidence="4">Transposase</fullName>
    </recommendedName>
</protein>